<dbReference type="OrthoDB" id="298012at2759"/>
<evidence type="ECO:0000259" key="6">
    <source>
        <dbReference type="Pfam" id="PF02826"/>
    </source>
</evidence>
<keyword evidence="2 4" id="KW-0560">Oxidoreductase</keyword>
<dbReference type="Pfam" id="PF02826">
    <property type="entry name" value="2-Hacid_dh_C"/>
    <property type="match status" value="1"/>
</dbReference>
<keyword evidence="3" id="KW-0520">NAD</keyword>
<gene>
    <name evidence="7" type="ORF">K444DRAFT_639426</name>
</gene>
<dbReference type="Proteomes" id="UP000235371">
    <property type="component" value="Unassembled WGS sequence"/>
</dbReference>
<feature type="domain" description="D-isomer specific 2-hydroxyacid dehydrogenase catalytic" evidence="5">
    <location>
        <begin position="37"/>
        <end position="329"/>
    </location>
</feature>
<dbReference type="PANTHER" id="PTHR43761:SF1">
    <property type="entry name" value="D-ISOMER SPECIFIC 2-HYDROXYACID DEHYDROGENASE CATALYTIC DOMAIN-CONTAINING PROTEIN-RELATED"/>
    <property type="match status" value="1"/>
</dbReference>
<organism evidence="7 8">
    <name type="scientific">Hyaloscypha bicolor E</name>
    <dbReference type="NCBI Taxonomy" id="1095630"/>
    <lineage>
        <taxon>Eukaryota</taxon>
        <taxon>Fungi</taxon>
        <taxon>Dikarya</taxon>
        <taxon>Ascomycota</taxon>
        <taxon>Pezizomycotina</taxon>
        <taxon>Leotiomycetes</taxon>
        <taxon>Helotiales</taxon>
        <taxon>Hyaloscyphaceae</taxon>
        <taxon>Hyaloscypha</taxon>
        <taxon>Hyaloscypha bicolor</taxon>
    </lineage>
</organism>
<dbReference type="PANTHER" id="PTHR43761">
    <property type="entry name" value="D-ISOMER SPECIFIC 2-HYDROXYACID DEHYDROGENASE FAMILY PROTEIN (AFU_ORTHOLOGUE AFUA_1G13630)"/>
    <property type="match status" value="1"/>
</dbReference>
<dbReference type="InterPro" id="IPR029753">
    <property type="entry name" value="D-isomer_DH_CS"/>
</dbReference>
<dbReference type="AlphaFoldDB" id="A0A2J6TX27"/>
<dbReference type="GeneID" id="36592459"/>
<dbReference type="Pfam" id="PF00389">
    <property type="entry name" value="2-Hacid_dh"/>
    <property type="match status" value="1"/>
</dbReference>
<dbReference type="STRING" id="1095630.A0A2J6TX27"/>
<accession>A0A2J6TX27</accession>
<dbReference type="GO" id="GO:0051287">
    <property type="term" value="F:NAD binding"/>
    <property type="evidence" value="ECO:0007669"/>
    <property type="project" value="InterPro"/>
</dbReference>
<evidence type="ECO:0000256" key="2">
    <source>
        <dbReference type="ARBA" id="ARBA00023002"/>
    </source>
</evidence>
<dbReference type="GO" id="GO:0016616">
    <property type="term" value="F:oxidoreductase activity, acting on the CH-OH group of donors, NAD or NADP as acceptor"/>
    <property type="evidence" value="ECO:0007669"/>
    <property type="project" value="InterPro"/>
</dbReference>
<protein>
    <submittedName>
        <fullName evidence="7">2-hydroxyacid dehydrogenase-like protein</fullName>
    </submittedName>
</protein>
<dbReference type="InterPro" id="IPR006140">
    <property type="entry name" value="D-isomer_DH_NAD-bd"/>
</dbReference>
<reference evidence="7 8" key="1">
    <citation type="submission" date="2016-04" db="EMBL/GenBank/DDBJ databases">
        <title>A degradative enzymes factory behind the ericoid mycorrhizal symbiosis.</title>
        <authorList>
            <consortium name="DOE Joint Genome Institute"/>
            <person name="Martino E."/>
            <person name="Morin E."/>
            <person name="Grelet G."/>
            <person name="Kuo A."/>
            <person name="Kohler A."/>
            <person name="Daghino S."/>
            <person name="Barry K."/>
            <person name="Choi C."/>
            <person name="Cichocki N."/>
            <person name="Clum A."/>
            <person name="Copeland A."/>
            <person name="Hainaut M."/>
            <person name="Haridas S."/>
            <person name="Labutti K."/>
            <person name="Lindquist E."/>
            <person name="Lipzen A."/>
            <person name="Khouja H.-R."/>
            <person name="Murat C."/>
            <person name="Ohm R."/>
            <person name="Olson A."/>
            <person name="Spatafora J."/>
            <person name="Veneault-Fourrey C."/>
            <person name="Henrissat B."/>
            <person name="Grigoriev I."/>
            <person name="Martin F."/>
            <person name="Perotto S."/>
        </authorList>
    </citation>
    <scope>NUCLEOTIDE SEQUENCE [LARGE SCALE GENOMIC DNA]</scope>
    <source>
        <strain evidence="7 8">E</strain>
    </source>
</reference>
<evidence type="ECO:0000256" key="4">
    <source>
        <dbReference type="RuleBase" id="RU003719"/>
    </source>
</evidence>
<dbReference type="Gene3D" id="3.40.50.720">
    <property type="entry name" value="NAD(P)-binding Rossmann-like Domain"/>
    <property type="match status" value="2"/>
</dbReference>
<evidence type="ECO:0000256" key="1">
    <source>
        <dbReference type="ARBA" id="ARBA00005854"/>
    </source>
</evidence>
<dbReference type="RefSeq" id="XP_024744412.1">
    <property type="nucleotide sequence ID" value="XM_024884382.1"/>
</dbReference>
<dbReference type="PROSITE" id="PS00671">
    <property type="entry name" value="D_2_HYDROXYACID_DH_3"/>
    <property type="match status" value="1"/>
</dbReference>
<name>A0A2J6TX27_9HELO</name>
<evidence type="ECO:0000256" key="3">
    <source>
        <dbReference type="ARBA" id="ARBA00023027"/>
    </source>
</evidence>
<evidence type="ECO:0000259" key="5">
    <source>
        <dbReference type="Pfam" id="PF00389"/>
    </source>
</evidence>
<feature type="domain" description="D-isomer specific 2-hydroxyacid dehydrogenase NAD-binding" evidence="6">
    <location>
        <begin position="113"/>
        <end position="299"/>
    </location>
</feature>
<comment type="similarity">
    <text evidence="1 4">Belongs to the D-isomer specific 2-hydroxyacid dehydrogenase family.</text>
</comment>
<dbReference type="SUPFAM" id="SSF52283">
    <property type="entry name" value="Formate/glycerate dehydrogenase catalytic domain-like"/>
    <property type="match status" value="1"/>
</dbReference>
<dbReference type="EMBL" id="KZ613740">
    <property type="protein sequence ID" value="PMD67508.1"/>
    <property type="molecule type" value="Genomic_DNA"/>
</dbReference>
<proteinExistence type="inferred from homology"/>
<dbReference type="InterPro" id="IPR006139">
    <property type="entry name" value="D-isomer_2_OHA_DH_cat_dom"/>
</dbReference>
<dbReference type="InParanoid" id="A0A2J6TX27"/>
<dbReference type="InterPro" id="IPR036291">
    <property type="entry name" value="NAD(P)-bd_dom_sf"/>
</dbReference>
<sequence>MKFSQPPHIVRLDGIHTPSPTFSPSFTHTYTEYPSTPFDTATIVERIKDADVVITTRIPITEETLEQCPRLKHVAVLAIGSDHIDLPACARRNILVTNVPAASIESVAEHALALFFALRRNVVGMHQLTVGTDEWVKKWSLKNDFGGCPGTCREEVVGILGRGELGTRVATLCRALGMTVHFADRKETPSSSVRPGKVPFHQILAQSTTLFLTLPLTPNTTNLLSTPEFSLMRPDALLINVARGGIVDEEALIRALEEGKIGGAASDVFFEEPAGVGNRGEKGEEGRLNGRLVLSPHIAWWARSSIEKLRGTVAGNIEAWMQGEPKNIVV</sequence>
<evidence type="ECO:0000313" key="8">
    <source>
        <dbReference type="Proteomes" id="UP000235371"/>
    </source>
</evidence>
<dbReference type="SUPFAM" id="SSF51735">
    <property type="entry name" value="NAD(P)-binding Rossmann-fold domains"/>
    <property type="match status" value="1"/>
</dbReference>
<keyword evidence="8" id="KW-1185">Reference proteome</keyword>
<dbReference type="InterPro" id="IPR050418">
    <property type="entry name" value="D-iso_2-hydroxyacid_DH_PdxB"/>
</dbReference>
<evidence type="ECO:0000313" key="7">
    <source>
        <dbReference type="EMBL" id="PMD67508.1"/>
    </source>
</evidence>